<sequence length="94" mass="10229">MFDMSIRFGYPDRSHRSRRADMRTGGGATKWRRLADPAEPGHQRLAPITHTGRADHAFLRSAPRDARAHPRLGGAGGAAALNRCAAVPSRSADR</sequence>
<accession>A0A2I2L2K1</accession>
<organism evidence="2 3">
    <name type="scientific">Frankia canadensis</name>
    <dbReference type="NCBI Taxonomy" id="1836972"/>
    <lineage>
        <taxon>Bacteria</taxon>
        <taxon>Bacillati</taxon>
        <taxon>Actinomycetota</taxon>
        <taxon>Actinomycetes</taxon>
        <taxon>Frankiales</taxon>
        <taxon>Frankiaceae</taxon>
        <taxon>Frankia</taxon>
    </lineage>
</organism>
<dbReference type="AlphaFoldDB" id="A0A2I2L2K1"/>
<reference evidence="2 3" key="1">
    <citation type="submission" date="2017-06" db="EMBL/GenBank/DDBJ databases">
        <authorList>
            <person name="Kim H.J."/>
            <person name="Triplett B.A."/>
        </authorList>
    </citation>
    <scope>NUCLEOTIDE SEQUENCE [LARGE SCALE GENOMIC DNA]</scope>
    <source>
        <strain evidence="2">FRACA_ARgP5</strain>
    </source>
</reference>
<gene>
    <name evidence="2" type="ORF">FRACA_930007</name>
</gene>
<evidence type="ECO:0000313" key="3">
    <source>
        <dbReference type="Proteomes" id="UP000234331"/>
    </source>
</evidence>
<evidence type="ECO:0000256" key="1">
    <source>
        <dbReference type="SAM" id="MobiDB-lite"/>
    </source>
</evidence>
<dbReference type="Proteomes" id="UP000234331">
    <property type="component" value="Unassembled WGS sequence"/>
</dbReference>
<evidence type="ECO:0000313" key="2">
    <source>
        <dbReference type="EMBL" id="SNQ52142.1"/>
    </source>
</evidence>
<feature type="compositionally biased region" description="Basic and acidic residues" evidence="1">
    <location>
        <begin position="33"/>
        <end position="42"/>
    </location>
</feature>
<proteinExistence type="predicted"/>
<name>A0A2I2L2K1_9ACTN</name>
<feature type="compositionally biased region" description="Basic and acidic residues" evidence="1">
    <location>
        <begin position="12"/>
        <end position="22"/>
    </location>
</feature>
<keyword evidence="3" id="KW-1185">Reference proteome</keyword>
<dbReference type="EMBL" id="FZMO01000562">
    <property type="protein sequence ID" value="SNQ52142.1"/>
    <property type="molecule type" value="Genomic_DNA"/>
</dbReference>
<feature type="region of interest" description="Disordered" evidence="1">
    <location>
        <begin position="12"/>
        <end position="54"/>
    </location>
</feature>
<protein>
    <submittedName>
        <fullName evidence="2">LigA</fullName>
    </submittedName>
</protein>
<feature type="region of interest" description="Disordered" evidence="1">
    <location>
        <begin position="67"/>
        <end position="94"/>
    </location>
</feature>